<dbReference type="Pfam" id="PF04531">
    <property type="entry name" value="Phage_holin_1"/>
    <property type="match status" value="1"/>
</dbReference>
<evidence type="ECO:0000256" key="1">
    <source>
        <dbReference type="SAM" id="Phobius"/>
    </source>
</evidence>
<proteinExistence type="predicted"/>
<comment type="caution">
    <text evidence="2">The sequence shown here is derived from an EMBL/GenBank/DDBJ whole genome shotgun (WGS) entry which is preliminary data.</text>
</comment>
<evidence type="ECO:0000313" key="3">
    <source>
        <dbReference type="Proteomes" id="UP000288669"/>
    </source>
</evidence>
<dbReference type="Proteomes" id="UP000288669">
    <property type="component" value="Unassembled WGS sequence"/>
</dbReference>
<reference evidence="2 3" key="1">
    <citation type="submission" date="2017-05" db="EMBL/GenBank/DDBJ databases">
        <title>Vagococcus spp. assemblies.</title>
        <authorList>
            <person name="Gulvik C.A."/>
        </authorList>
    </citation>
    <scope>NUCLEOTIDE SEQUENCE [LARGE SCALE GENOMIC DNA]</scope>
    <source>
        <strain evidence="2 3">DSM 24756</strain>
    </source>
</reference>
<keyword evidence="1" id="KW-1133">Transmembrane helix</keyword>
<keyword evidence="1" id="KW-0472">Membrane</keyword>
<dbReference type="EMBL" id="NGJZ01000001">
    <property type="protein sequence ID" value="RSU08424.1"/>
    <property type="molecule type" value="Genomic_DNA"/>
</dbReference>
<organism evidence="2 3">
    <name type="scientific">Vagococcus entomophilus</name>
    <dbReference type="NCBI Taxonomy" id="1160095"/>
    <lineage>
        <taxon>Bacteria</taxon>
        <taxon>Bacillati</taxon>
        <taxon>Bacillota</taxon>
        <taxon>Bacilli</taxon>
        <taxon>Lactobacillales</taxon>
        <taxon>Enterococcaceae</taxon>
        <taxon>Vagococcus</taxon>
    </lineage>
</organism>
<dbReference type="AlphaFoldDB" id="A0A430AKB5"/>
<keyword evidence="1" id="KW-0812">Transmembrane</keyword>
<accession>A0A430AKB5</accession>
<keyword evidence="3" id="KW-1185">Reference proteome</keyword>
<evidence type="ECO:0008006" key="4">
    <source>
        <dbReference type="Google" id="ProtNLM"/>
    </source>
</evidence>
<dbReference type="RefSeq" id="WP_126823009.1">
    <property type="nucleotide sequence ID" value="NZ_JBHLWU010000001.1"/>
</dbReference>
<sequence length="70" mass="7906">MNNIKEKMKTKSFWLAMIPAILLLAQEVLKLFGIAFQTDSLQKELLDILNTIFVILTVSGIVISHDETSE</sequence>
<evidence type="ECO:0000313" key="2">
    <source>
        <dbReference type="EMBL" id="RSU08424.1"/>
    </source>
</evidence>
<feature type="transmembrane region" description="Helical" evidence="1">
    <location>
        <begin position="48"/>
        <end position="65"/>
    </location>
</feature>
<name>A0A430AKB5_9ENTE</name>
<gene>
    <name evidence="2" type="ORF">CBF30_04075</name>
</gene>
<feature type="transmembrane region" description="Helical" evidence="1">
    <location>
        <begin position="12"/>
        <end position="36"/>
    </location>
</feature>
<dbReference type="InterPro" id="IPR006485">
    <property type="entry name" value="Phage-like_holin"/>
</dbReference>
<protein>
    <recommendedName>
        <fullName evidence="4">Holin</fullName>
    </recommendedName>
</protein>
<dbReference type="OrthoDB" id="3176072at2"/>